<evidence type="ECO:0000313" key="5">
    <source>
        <dbReference type="EMBL" id="GAP08480.1"/>
    </source>
</evidence>
<evidence type="ECO:0000313" key="7">
    <source>
        <dbReference type="Proteomes" id="UP000253922"/>
    </source>
</evidence>
<dbReference type="STRING" id="229919.GCA_001050195_03320"/>
<name>A0A3D1JJF7_9CHLR</name>
<dbReference type="SMART" id="SM00448">
    <property type="entry name" value="REC"/>
    <property type="match status" value="1"/>
</dbReference>
<evidence type="ECO:0000256" key="2">
    <source>
        <dbReference type="PROSITE-ProRule" id="PRU00169"/>
    </source>
</evidence>
<dbReference type="EMBL" id="DF967966">
    <property type="protein sequence ID" value="GAP08480.1"/>
    <property type="molecule type" value="Genomic_DNA"/>
</dbReference>
<keyword evidence="1 2" id="KW-0597">Phosphoprotein</keyword>
<feature type="compositionally biased region" description="Polar residues" evidence="3">
    <location>
        <begin position="136"/>
        <end position="149"/>
    </location>
</feature>
<dbReference type="OrthoDB" id="157773at2"/>
<dbReference type="InterPro" id="IPR011006">
    <property type="entry name" value="CheY-like_superfamily"/>
</dbReference>
<sequence>MKIDSDLFFQVVRSALNHLYDPYFLRTSPLVKWFDLGDRPDTPAVLQRILNEAINELQPREGDPNAAQKRKSYELILYRYVHQLNQEEVANQFGLSVRHLRREQNAAIVQLAANLWNRYHLGSESFVVKDPDSDEPSGTSVATSPQSDLSAPPDVPRRDDLSWLSPRTITQPANLGQVFAGVIDLSRNLMNQYQIKLTVEVPPDLPDLAVEQVALRQILLTLFSVAICGQTGATLKISAEAQENTVQVTFLCASPGAPSREISADDRANVDLAAQFSELYGGHLSCSNTLNPFHARLQLPVFRAQTVLVIDDNADFIQLIERYLTGTKYRVAGERNPALAIAAAEKHTPAVILLDVMMPHIDGWEVLGRLRTHPATASIPLLVCTILPQEELALSLGASAYLRKPISQEQLLTVLEQLTARAEQSPH</sequence>
<dbReference type="SUPFAM" id="SSF52172">
    <property type="entry name" value="CheY-like"/>
    <property type="match status" value="1"/>
</dbReference>
<reference evidence="7" key="2">
    <citation type="submission" date="2015-07" db="EMBL/GenBank/DDBJ databases">
        <title>Draft Genome Sequences of Anaerolinea thermolimosa IMO-1, Bellilinea caldifistulae GOMI-1, Leptolinea tardivitalis YMTK-2, Levilinea saccharolytica KIBI-1,Longilinea arvoryzae KOME-1, Previously Described as Members of the Anaerolineaceae (Chloroflexi).</title>
        <authorList>
            <person name="Sekiguchi Y."/>
            <person name="Ohashi A."/>
            <person name="Matsuura N."/>
            <person name="Tourlousse M.D."/>
        </authorList>
    </citation>
    <scope>NUCLEOTIDE SEQUENCE [LARGE SCALE GENOMIC DNA]</scope>
    <source>
        <strain evidence="7">IMO-1</strain>
    </source>
</reference>
<feature type="region of interest" description="Disordered" evidence="3">
    <location>
        <begin position="127"/>
        <end position="161"/>
    </location>
</feature>
<evidence type="ECO:0000259" key="4">
    <source>
        <dbReference type="PROSITE" id="PS50110"/>
    </source>
</evidence>
<evidence type="ECO:0000313" key="8">
    <source>
        <dbReference type="Proteomes" id="UP000264141"/>
    </source>
</evidence>
<dbReference type="InterPro" id="IPR013324">
    <property type="entry name" value="RNA_pol_sigma_r3/r4-like"/>
</dbReference>
<evidence type="ECO:0000256" key="1">
    <source>
        <dbReference type="ARBA" id="ARBA00022553"/>
    </source>
</evidence>
<gene>
    <name evidence="5" type="ORF">ATHL_03385</name>
    <name evidence="6" type="ORF">DEQ80_07850</name>
</gene>
<dbReference type="RefSeq" id="WP_062196104.1">
    <property type="nucleotide sequence ID" value="NZ_DF967966.1"/>
</dbReference>
<dbReference type="Gene3D" id="3.30.565.10">
    <property type="entry name" value="Histidine kinase-like ATPase, C-terminal domain"/>
    <property type="match status" value="1"/>
</dbReference>
<dbReference type="EMBL" id="DPBP01000031">
    <property type="protein sequence ID" value="HCE17756.1"/>
    <property type="molecule type" value="Genomic_DNA"/>
</dbReference>
<dbReference type="PROSITE" id="PS50110">
    <property type="entry name" value="RESPONSE_REGULATORY"/>
    <property type="match status" value="1"/>
</dbReference>
<dbReference type="GO" id="GO:0000160">
    <property type="term" value="P:phosphorelay signal transduction system"/>
    <property type="evidence" value="ECO:0007669"/>
    <property type="project" value="InterPro"/>
</dbReference>
<dbReference type="SUPFAM" id="SSF55874">
    <property type="entry name" value="ATPase domain of HSP90 chaperone/DNA topoisomerase II/histidine kinase"/>
    <property type="match status" value="1"/>
</dbReference>
<dbReference type="SUPFAM" id="SSF88659">
    <property type="entry name" value="Sigma3 and sigma4 domains of RNA polymerase sigma factors"/>
    <property type="match status" value="1"/>
</dbReference>
<organism evidence="6 8">
    <name type="scientific">Anaerolinea thermolimosa</name>
    <dbReference type="NCBI Taxonomy" id="229919"/>
    <lineage>
        <taxon>Bacteria</taxon>
        <taxon>Bacillati</taxon>
        <taxon>Chloroflexota</taxon>
        <taxon>Anaerolineae</taxon>
        <taxon>Anaerolineales</taxon>
        <taxon>Anaerolineaceae</taxon>
        <taxon>Anaerolinea</taxon>
    </lineage>
</organism>
<dbReference type="InterPro" id="IPR036890">
    <property type="entry name" value="HATPase_C_sf"/>
</dbReference>
<accession>A0A3D1JJF7</accession>
<dbReference type="Gene3D" id="3.40.50.2300">
    <property type="match status" value="1"/>
</dbReference>
<reference evidence="6 8" key="3">
    <citation type="journal article" date="2018" name="Nat. Biotechnol.">
        <title>A standardized bacterial taxonomy based on genome phylogeny substantially revises the tree of life.</title>
        <authorList>
            <person name="Parks D.H."/>
            <person name="Chuvochina M."/>
            <person name="Waite D.W."/>
            <person name="Rinke C."/>
            <person name="Skarshewski A."/>
            <person name="Chaumeil P.A."/>
            <person name="Hugenholtz P."/>
        </authorList>
    </citation>
    <scope>NUCLEOTIDE SEQUENCE [LARGE SCALE GENOMIC DNA]</scope>
    <source>
        <strain evidence="6">UBA8781</strain>
    </source>
</reference>
<dbReference type="PANTHER" id="PTHR44591:SF23">
    <property type="entry name" value="CHEY SUBFAMILY"/>
    <property type="match status" value="1"/>
</dbReference>
<evidence type="ECO:0000313" key="6">
    <source>
        <dbReference type="EMBL" id="HCE17756.1"/>
    </source>
</evidence>
<keyword evidence="7" id="KW-1185">Reference proteome</keyword>
<dbReference type="AlphaFoldDB" id="A0A3D1JJF7"/>
<dbReference type="Proteomes" id="UP000264141">
    <property type="component" value="Unassembled WGS sequence"/>
</dbReference>
<reference evidence="5" key="1">
    <citation type="journal article" date="2015" name="Genome Announc.">
        <title>Draft Genome Sequences of Anaerolinea thermolimosa IMO-1, Bellilinea caldifistulae GOMI-1, Leptolinea tardivitalis YMTK-2, Levilinea saccharolytica KIBI-1, Longilinea arvoryzae KOME-1, Previously Described as Members of the Class Anaerolineae (Chloroflexi).</title>
        <authorList>
            <person name="Matsuura N."/>
            <person name="Tourlousse M.D."/>
            <person name="Ohashi A."/>
            <person name="Hugenholtz P."/>
            <person name="Sekiguchi Y."/>
        </authorList>
    </citation>
    <scope>NUCLEOTIDE SEQUENCE</scope>
    <source>
        <strain evidence="5">IMO-1</strain>
    </source>
</reference>
<dbReference type="Proteomes" id="UP000253922">
    <property type="component" value="Unassembled WGS sequence"/>
</dbReference>
<feature type="modified residue" description="4-aspartylphosphate" evidence="2">
    <location>
        <position position="355"/>
    </location>
</feature>
<dbReference type="InterPro" id="IPR001789">
    <property type="entry name" value="Sig_transdc_resp-reg_receiver"/>
</dbReference>
<proteinExistence type="predicted"/>
<dbReference type="PANTHER" id="PTHR44591">
    <property type="entry name" value="STRESS RESPONSE REGULATOR PROTEIN 1"/>
    <property type="match status" value="1"/>
</dbReference>
<protein>
    <submittedName>
        <fullName evidence="5">Response regulator containing a CheY-like receiver domain and a GGDEF domain</fullName>
    </submittedName>
</protein>
<feature type="domain" description="Response regulatory" evidence="4">
    <location>
        <begin position="306"/>
        <end position="419"/>
    </location>
</feature>
<evidence type="ECO:0000256" key="3">
    <source>
        <dbReference type="SAM" id="MobiDB-lite"/>
    </source>
</evidence>
<dbReference type="Pfam" id="PF00072">
    <property type="entry name" value="Response_reg"/>
    <property type="match status" value="1"/>
</dbReference>
<dbReference type="InterPro" id="IPR050595">
    <property type="entry name" value="Bact_response_regulator"/>
</dbReference>